<dbReference type="STRING" id="37916.MCHLDSM_04648"/>
<organism evidence="1 2">
    <name type="scientific">Mycolicibacterium chlorophenolicum</name>
    <dbReference type="NCBI Taxonomy" id="37916"/>
    <lineage>
        <taxon>Bacteria</taxon>
        <taxon>Bacillati</taxon>
        <taxon>Actinomycetota</taxon>
        <taxon>Actinomycetes</taxon>
        <taxon>Mycobacteriales</taxon>
        <taxon>Mycobacteriaceae</taxon>
        <taxon>Mycolicibacterium</taxon>
    </lineage>
</organism>
<dbReference type="Proteomes" id="UP000036513">
    <property type="component" value="Unassembled WGS sequence"/>
</dbReference>
<dbReference type="Gene3D" id="3.90.1720.10">
    <property type="entry name" value="endopeptidase domain like (from Nostoc punctiforme)"/>
    <property type="match status" value="1"/>
</dbReference>
<protein>
    <submittedName>
        <fullName evidence="1">Peptidoglycan endopeptidase RipA</fullName>
        <ecNumber evidence="1">3.4.-.-</ecNumber>
    </submittedName>
</protein>
<keyword evidence="2" id="KW-1185">Reference proteome</keyword>
<comment type="caution">
    <text evidence="1">The sequence shown here is derived from an EMBL/GenBank/DDBJ whole genome shotgun (WGS) entry which is preliminary data.</text>
</comment>
<accession>A0A0J6VM12</accession>
<evidence type="ECO:0000313" key="2">
    <source>
        <dbReference type="Proteomes" id="UP000036513"/>
    </source>
</evidence>
<dbReference type="PATRIC" id="fig|37916.4.peg.4643"/>
<proteinExistence type="predicted"/>
<dbReference type="SMR" id="A0A0J6VM12"/>
<dbReference type="AlphaFoldDB" id="A0A0J6VM12"/>
<dbReference type="GO" id="GO:0016787">
    <property type="term" value="F:hydrolase activity"/>
    <property type="evidence" value="ECO:0007669"/>
    <property type="project" value="UniProtKB-KW"/>
</dbReference>
<dbReference type="EMBL" id="JYNL01000057">
    <property type="protein sequence ID" value="KMO71274.1"/>
    <property type="molecule type" value="Genomic_DNA"/>
</dbReference>
<dbReference type="EC" id="3.4.-.-" evidence="1"/>
<sequence length="55" mass="5929">MRRGALIFYGSNAPARAMYLGGGLLIEAPPIRSVVKISPVCSSGMTPYAIRLIEY</sequence>
<evidence type="ECO:0000313" key="1">
    <source>
        <dbReference type="EMBL" id="KMO71274.1"/>
    </source>
</evidence>
<reference evidence="1 2" key="1">
    <citation type="journal article" date="2015" name="Genome Biol. Evol.">
        <title>Characterization of Three Mycobacterium spp. with Potential Use in Bioremediation by Genome Sequencing and Comparative Genomics.</title>
        <authorList>
            <person name="Das S."/>
            <person name="Pettersson B.M."/>
            <person name="Behra P.R."/>
            <person name="Ramesh M."/>
            <person name="Dasgupta S."/>
            <person name="Bhattacharya A."/>
            <person name="Kirsebom L.A."/>
        </authorList>
    </citation>
    <scope>NUCLEOTIDE SEQUENCE [LARGE SCALE GENOMIC DNA]</scope>
    <source>
        <strain evidence="1 2">DSM 43826</strain>
    </source>
</reference>
<keyword evidence="1" id="KW-0378">Hydrolase</keyword>
<name>A0A0J6VM12_9MYCO</name>
<gene>
    <name evidence="1" type="primary">ripA_6</name>
    <name evidence="1" type="ORF">MCHLDSM_04648</name>
</gene>